<keyword evidence="2" id="KW-1133">Transmembrane helix</keyword>
<dbReference type="GO" id="GO:0016491">
    <property type="term" value="F:oxidoreductase activity"/>
    <property type="evidence" value="ECO:0007669"/>
    <property type="project" value="InterPro"/>
</dbReference>
<evidence type="ECO:0000313" key="4">
    <source>
        <dbReference type="EMBL" id="TYS17555.1"/>
    </source>
</evidence>
<evidence type="ECO:0000313" key="5">
    <source>
        <dbReference type="Proteomes" id="UP000322267"/>
    </source>
</evidence>
<dbReference type="SUPFAM" id="SSF52833">
    <property type="entry name" value="Thioredoxin-like"/>
    <property type="match status" value="1"/>
</dbReference>
<dbReference type="GO" id="GO:0016209">
    <property type="term" value="F:antioxidant activity"/>
    <property type="evidence" value="ECO:0007669"/>
    <property type="project" value="InterPro"/>
</dbReference>
<dbReference type="CDD" id="cd02966">
    <property type="entry name" value="TlpA_like_family"/>
    <property type="match status" value="1"/>
</dbReference>
<proteinExistence type="predicted"/>
<evidence type="ECO:0000256" key="1">
    <source>
        <dbReference type="ARBA" id="ARBA00023157"/>
    </source>
</evidence>
<evidence type="ECO:0000259" key="3">
    <source>
        <dbReference type="PROSITE" id="PS51352"/>
    </source>
</evidence>
<dbReference type="InterPro" id="IPR000866">
    <property type="entry name" value="AhpC/TSA"/>
</dbReference>
<dbReference type="Gene3D" id="3.40.30.10">
    <property type="entry name" value="Glutaredoxin"/>
    <property type="match status" value="1"/>
</dbReference>
<comment type="caution">
    <text evidence="4">The sequence shown here is derived from an EMBL/GenBank/DDBJ whole genome shotgun (WGS) entry which is preliminary data.</text>
</comment>
<dbReference type="InterPro" id="IPR013766">
    <property type="entry name" value="Thioredoxin_domain"/>
</dbReference>
<protein>
    <submittedName>
        <fullName evidence="4">TlpA family protein disulfide reductase</fullName>
    </submittedName>
</protein>
<evidence type="ECO:0000256" key="2">
    <source>
        <dbReference type="SAM" id="Phobius"/>
    </source>
</evidence>
<dbReference type="InterPro" id="IPR050553">
    <property type="entry name" value="Thioredoxin_ResA/DsbE_sf"/>
</dbReference>
<organism evidence="4 5">
    <name type="scientific">Rossellomorea vietnamensis</name>
    <dbReference type="NCBI Taxonomy" id="218284"/>
    <lineage>
        <taxon>Bacteria</taxon>
        <taxon>Bacillati</taxon>
        <taxon>Bacillota</taxon>
        <taxon>Bacilli</taxon>
        <taxon>Bacillales</taxon>
        <taxon>Bacillaceae</taxon>
        <taxon>Rossellomorea</taxon>
    </lineage>
</organism>
<feature type="transmembrane region" description="Helical" evidence="2">
    <location>
        <begin position="6"/>
        <end position="23"/>
    </location>
</feature>
<dbReference type="PANTHER" id="PTHR42852">
    <property type="entry name" value="THIOL:DISULFIDE INTERCHANGE PROTEIN DSBE"/>
    <property type="match status" value="1"/>
</dbReference>
<accession>A0A5D4NTD6</accession>
<gene>
    <name evidence="4" type="ORF">FZC78_06690</name>
</gene>
<dbReference type="PROSITE" id="PS51352">
    <property type="entry name" value="THIOREDOXIN_2"/>
    <property type="match status" value="1"/>
</dbReference>
<name>A0A5D4NTD6_9BACI</name>
<sequence length="190" mass="20938">MSVKKLIGFMLMISFVIVIYLENTSLFSMEEWSGSEGKIAEEIAVNSVPVTQTRRLNGSEIGTLAPEFSLKTLSGKSIYLSDYKGKKVLINFWAAWCAPCTKELPALEAFNKASSGVEVISINIDPEDRAKEFTERAGISFPVLLDVDDKVNTEYGIVSIPTTVLVDEEGVIINKHIGALDEEGFHVFVQ</sequence>
<dbReference type="PROSITE" id="PS00194">
    <property type="entry name" value="THIOREDOXIN_1"/>
    <property type="match status" value="1"/>
</dbReference>
<dbReference type="EMBL" id="VTEI01000003">
    <property type="protein sequence ID" value="TYS17555.1"/>
    <property type="molecule type" value="Genomic_DNA"/>
</dbReference>
<keyword evidence="1" id="KW-1015">Disulfide bond</keyword>
<dbReference type="InterPro" id="IPR036249">
    <property type="entry name" value="Thioredoxin-like_sf"/>
</dbReference>
<dbReference type="InterPro" id="IPR017937">
    <property type="entry name" value="Thioredoxin_CS"/>
</dbReference>
<dbReference type="OrthoDB" id="25753at2"/>
<keyword evidence="2" id="KW-0812">Transmembrane</keyword>
<dbReference type="AlphaFoldDB" id="A0A5D4NTD6"/>
<reference evidence="4 5" key="1">
    <citation type="submission" date="2019-08" db="EMBL/GenBank/DDBJ databases">
        <title>Bacillus genomes from the desert of Cuatro Cienegas, Coahuila.</title>
        <authorList>
            <person name="Olmedo-Alvarez G."/>
        </authorList>
    </citation>
    <scope>NUCLEOTIDE SEQUENCE [LARGE SCALE GENOMIC DNA]</scope>
    <source>
        <strain evidence="4 5">CH34_1T</strain>
    </source>
</reference>
<keyword evidence="2" id="KW-0472">Membrane</keyword>
<feature type="domain" description="Thioredoxin" evidence="3">
    <location>
        <begin position="59"/>
        <end position="190"/>
    </location>
</feature>
<dbReference type="Pfam" id="PF00578">
    <property type="entry name" value="AhpC-TSA"/>
    <property type="match status" value="1"/>
</dbReference>
<dbReference type="Proteomes" id="UP000322267">
    <property type="component" value="Unassembled WGS sequence"/>
</dbReference>
<dbReference type="PANTHER" id="PTHR42852:SF13">
    <property type="entry name" value="PROTEIN DIPZ"/>
    <property type="match status" value="1"/>
</dbReference>